<accession>A0A1N7FIX7</accession>
<proteinExistence type="predicted"/>
<evidence type="ECO:0000313" key="2">
    <source>
        <dbReference type="EMBL" id="SIS00234.1"/>
    </source>
</evidence>
<dbReference type="AlphaFoldDB" id="A0A1N7FIX7"/>
<dbReference type="Proteomes" id="UP000186914">
    <property type="component" value="Unassembled WGS sequence"/>
</dbReference>
<dbReference type="OrthoDB" id="166046at2157"/>
<keyword evidence="3" id="KW-1185">Reference proteome</keyword>
<dbReference type="EMBL" id="FTNO01000009">
    <property type="protein sequence ID" value="SIS00234.1"/>
    <property type="molecule type" value="Genomic_DNA"/>
</dbReference>
<name>A0A1N7FIX7_9EURY</name>
<sequence length="207" mass="23474">MPSGTPNETCGDHGGSNREGNPCGRSAGWGTDFESGKCRNHRGTSPDGESHENNQNAQTHGLFSKHDGYYHDLDEDEQEWVFDFTNSLLDRLRKSHGKEPDMFDKEALKNIAIDFHRVAHANGYFREKGEVQTQWASTMEGRVPMGDEVNVWASEIRQYNESIYRRMQKHGLLDDPESQKADALSDLTVEIKPTRVTEENVDEFVGE</sequence>
<protein>
    <submittedName>
        <fullName evidence="2">Uncharacterized protein</fullName>
    </submittedName>
</protein>
<gene>
    <name evidence="2" type="ORF">SAMN05421858_5108</name>
</gene>
<feature type="region of interest" description="Disordered" evidence="1">
    <location>
        <begin position="1"/>
        <end position="62"/>
    </location>
</feature>
<evidence type="ECO:0000256" key="1">
    <source>
        <dbReference type="SAM" id="MobiDB-lite"/>
    </source>
</evidence>
<reference evidence="3" key="1">
    <citation type="submission" date="2017-01" db="EMBL/GenBank/DDBJ databases">
        <authorList>
            <person name="Varghese N."/>
            <person name="Submissions S."/>
        </authorList>
    </citation>
    <scope>NUCLEOTIDE SEQUENCE [LARGE SCALE GENOMIC DNA]</scope>
    <source>
        <strain evidence="3">CGMCC 1.7737</strain>
    </source>
</reference>
<organism evidence="2 3">
    <name type="scientific">Haladaptatus litoreus</name>
    <dbReference type="NCBI Taxonomy" id="553468"/>
    <lineage>
        <taxon>Archaea</taxon>
        <taxon>Methanobacteriati</taxon>
        <taxon>Methanobacteriota</taxon>
        <taxon>Stenosarchaea group</taxon>
        <taxon>Halobacteria</taxon>
        <taxon>Halobacteriales</taxon>
        <taxon>Haladaptataceae</taxon>
        <taxon>Haladaptatus</taxon>
    </lineage>
</organism>
<evidence type="ECO:0000313" key="3">
    <source>
        <dbReference type="Proteomes" id="UP000186914"/>
    </source>
</evidence>
<dbReference type="RefSeq" id="WP_076433760.1">
    <property type="nucleotide sequence ID" value="NZ_FTNO01000009.1"/>
</dbReference>